<comment type="caution">
    <text evidence="12">The sequence shown here is derived from an EMBL/GenBank/DDBJ whole genome shotgun (WGS) entry which is preliminary data.</text>
</comment>
<dbReference type="SUPFAM" id="SSF142984">
    <property type="entry name" value="Nqo1 middle domain-like"/>
    <property type="match status" value="1"/>
</dbReference>
<keyword evidence="4" id="KW-0004">4Fe-4S</keyword>
<dbReference type="InterPro" id="IPR019554">
    <property type="entry name" value="Soluble_ligand-bd"/>
</dbReference>
<keyword evidence="5" id="KW-0479">Metal-binding</keyword>
<evidence type="ECO:0000313" key="13">
    <source>
        <dbReference type="Proteomes" id="UP001170481"/>
    </source>
</evidence>
<comment type="similarity">
    <text evidence="2">Belongs to the complex I 51 kDa subunit family.</text>
</comment>
<dbReference type="SUPFAM" id="SSF142019">
    <property type="entry name" value="Nqo1 FMN-binding domain-like"/>
    <property type="match status" value="1"/>
</dbReference>
<feature type="domain" description="NADH-ubiquinone oxidoreductase 51kDa subunit iron-sulphur binding" evidence="11">
    <location>
        <begin position="490"/>
        <end position="535"/>
    </location>
</feature>
<dbReference type="Gene3D" id="3.40.30.10">
    <property type="entry name" value="Glutaredoxin"/>
    <property type="match status" value="1"/>
</dbReference>
<protein>
    <recommendedName>
        <fullName evidence="3">NADH-quinone oxidoreductase subunit F</fullName>
    </recommendedName>
    <alternativeName>
        <fullName evidence="8">NADH dehydrogenase I subunit F</fullName>
    </alternativeName>
    <alternativeName>
        <fullName evidence="9">NDH-1 subunit F</fullName>
    </alternativeName>
</protein>
<dbReference type="CDD" id="cd03082">
    <property type="entry name" value="TRX_Fd_NuoE_W_FDH_beta"/>
    <property type="match status" value="1"/>
</dbReference>
<dbReference type="InterPro" id="IPR001949">
    <property type="entry name" value="NADH-UbQ_OxRdtase_51kDa_CS"/>
</dbReference>
<evidence type="ECO:0000256" key="1">
    <source>
        <dbReference type="ARBA" id="ARBA00001917"/>
    </source>
</evidence>
<dbReference type="AlphaFoldDB" id="A0AAP4WXX0"/>
<dbReference type="Gene3D" id="3.10.20.600">
    <property type="match status" value="1"/>
</dbReference>
<dbReference type="Proteomes" id="UP001170481">
    <property type="component" value="Unassembled WGS sequence"/>
</dbReference>
<dbReference type="Gene3D" id="3.40.50.11540">
    <property type="entry name" value="NADH-ubiquinone oxidoreductase 51kDa subunit"/>
    <property type="match status" value="1"/>
</dbReference>
<keyword evidence="7" id="KW-0411">Iron-sulfur</keyword>
<keyword evidence="6" id="KW-0408">Iron</keyword>
<dbReference type="PANTHER" id="PTHR43578">
    <property type="entry name" value="NADH-QUINONE OXIDOREDUCTASE SUBUNIT F"/>
    <property type="match status" value="1"/>
</dbReference>
<dbReference type="GO" id="GO:0046872">
    <property type="term" value="F:metal ion binding"/>
    <property type="evidence" value="ECO:0007669"/>
    <property type="project" value="UniProtKB-KW"/>
</dbReference>
<dbReference type="InterPro" id="IPR019575">
    <property type="entry name" value="Nuop51_4Fe4S-bd"/>
</dbReference>
<dbReference type="GO" id="GO:0010181">
    <property type="term" value="F:FMN binding"/>
    <property type="evidence" value="ECO:0007669"/>
    <property type="project" value="InterPro"/>
</dbReference>
<dbReference type="InterPro" id="IPR041921">
    <property type="entry name" value="NuoE_N"/>
</dbReference>
<dbReference type="InterPro" id="IPR011538">
    <property type="entry name" value="Nuo51_FMN-bd"/>
</dbReference>
<dbReference type="GO" id="GO:0008137">
    <property type="term" value="F:NADH dehydrogenase (ubiquinone) activity"/>
    <property type="evidence" value="ECO:0007669"/>
    <property type="project" value="InterPro"/>
</dbReference>
<organism evidence="12 13">
    <name type="scientific">Cobetia amphilecti</name>
    <dbReference type="NCBI Taxonomy" id="1055104"/>
    <lineage>
        <taxon>Bacteria</taxon>
        <taxon>Pseudomonadati</taxon>
        <taxon>Pseudomonadota</taxon>
        <taxon>Gammaproteobacteria</taxon>
        <taxon>Oceanospirillales</taxon>
        <taxon>Halomonadaceae</taxon>
        <taxon>Cobetia</taxon>
    </lineage>
</organism>
<evidence type="ECO:0000256" key="5">
    <source>
        <dbReference type="ARBA" id="ARBA00022723"/>
    </source>
</evidence>
<dbReference type="GO" id="GO:0051539">
    <property type="term" value="F:4 iron, 4 sulfur cluster binding"/>
    <property type="evidence" value="ECO:0007669"/>
    <property type="project" value="UniProtKB-KW"/>
</dbReference>
<dbReference type="PROSITE" id="PS00645">
    <property type="entry name" value="COMPLEX1_51K_2"/>
    <property type="match status" value="1"/>
</dbReference>
<dbReference type="Pfam" id="PF10589">
    <property type="entry name" value="NADH_4Fe-4S"/>
    <property type="match status" value="1"/>
</dbReference>
<dbReference type="Gene3D" id="1.20.1440.230">
    <property type="entry name" value="NADH-ubiquinone oxidoreductase 51kDa subunit, iron-sulphur binding domain"/>
    <property type="match status" value="1"/>
</dbReference>
<dbReference type="EMBL" id="JAUORK010000015">
    <property type="protein sequence ID" value="MDO6672802.1"/>
    <property type="molecule type" value="Genomic_DNA"/>
</dbReference>
<dbReference type="SMART" id="SM00928">
    <property type="entry name" value="NADH_4Fe-4S"/>
    <property type="match status" value="1"/>
</dbReference>
<evidence type="ECO:0000256" key="3">
    <source>
        <dbReference type="ARBA" id="ARBA00019901"/>
    </source>
</evidence>
<evidence type="ECO:0000259" key="11">
    <source>
        <dbReference type="SMART" id="SM00928"/>
    </source>
</evidence>
<dbReference type="SUPFAM" id="SSF52833">
    <property type="entry name" value="Thioredoxin-like"/>
    <property type="match status" value="1"/>
</dbReference>
<evidence type="ECO:0000256" key="10">
    <source>
        <dbReference type="SAM" id="MobiDB-lite"/>
    </source>
</evidence>
<dbReference type="Pfam" id="PF10531">
    <property type="entry name" value="SLBB"/>
    <property type="match status" value="1"/>
</dbReference>
<dbReference type="InterPro" id="IPR037225">
    <property type="entry name" value="Nuo51_FMN-bd_sf"/>
</dbReference>
<dbReference type="Pfam" id="PF01257">
    <property type="entry name" value="2Fe-2S_thioredx"/>
    <property type="match status" value="1"/>
</dbReference>
<evidence type="ECO:0000256" key="7">
    <source>
        <dbReference type="ARBA" id="ARBA00023014"/>
    </source>
</evidence>
<evidence type="ECO:0000256" key="8">
    <source>
        <dbReference type="ARBA" id="ARBA00031578"/>
    </source>
</evidence>
<evidence type="ECO:0000256" key="9">
    <source>
        <dbReference type="ARBA" id="ARBA00032787"/>
    </source>
</evidence>
<dbReference type="FunFam" id="3.10.20.600:FF:000006">
    <property type="entry name" value="Formate dehydrogenase, beta subunit"/>
    <property type="match status" value="1"/>
</dbReference>
<dbReference type="PANTHER" id="PTHR43578:SF3">
    <property type="entry name" value="NADH-QUINONE OXIDOREDUCTASE SUBUNIT F"/>
    <property type="match status" value="1"/>
</dbReference>
<evidence type="ECO:0000256" key="4">
    <source>
        <dbReference type="ARBA" id="ARBA00022485"/>
    </source>
</evidence>
<dbReference type="InterPro" id="IPR036249">
    <property type="entry name" value="Thioredoxin-like_sf"/>
</dbReference>
<dbReference type="Gene3D" id="1.10.10.1590">
    <property type="entry name" value="NADH-quinone oxidoreductase subunit E"/>
    <property type="match status" value="1"/>
</dbReference>
<proteinExistence type="inferred from homology"/>
<dbReference type="InterPro" id="IPR037207">
    <property type="entry name" value="Nuop51_4Fe4S-bd_sf"/>
</dbReference>
<accession>A0AAP4WXX0</accession>
<evidence type="ECO:0000256" key="6">
    <source>
        <dbReference type="ARBA" id="ARBA00023004"/>
    </source>
</evidence>
<dbReference type="SUPFAM" id="SSF140490">
    <property type="entry name" value="Nqo1C-terminal domain-like"/>
    <property type="match status" value="1"/>
</dbReference>
<reference evidence="12" key="1">
    <citation type="submission" date="2023-07" db="EMBL/GenBank/DDBJ databases">
        <title>Genome content predicts the carbon catabolic preferences of heterotrophic bacteria.</title>
        <authorList>
            <person name="Gralka M."/>
        </authorList>
    </citation>
    <scope>NUCLEOTIDE SEQUENCE</scope>
    <source>
        <strain evidence="12">C2R13</strain>
    </source>
</reference>
<dbReference type="RefSeq" id="WP_303594380.1">
    <property type="nucleotide sequence ID" value="NZ_JAUORK010000015.1"/>
</dbReference>
<evidence type="ECO:0000313" key="12">
    <source>
        <dbReference type="EMBL" id="MDO6672802.1"/>
    </source>
</evidence>
<evidence type="ECO:0000256" key="2">
    <source>
        <dbReference type="ARBA" id="ARBA00007523"/>
    </source>
</evidence>
<comment type="cofactor">
    <cofactor evidence="1">
        <name>FMN</name>
        <dbReference type="ChEBI" id="CHEBI:58210"/>
    </cofactor>
</comment>
<name>A0AAP4WXX0_9GAMM</name>
<sequence length="587" mass="62813">MTPETLTEPTPVARRRSRSQLRGRPLDAEAWAEVQRLLGDAPAQRDLLLEYLHVLNDEVGYLTLAHLRALAEWMRLPMAEVYETATFYAHFTVVRDGETPPAALTVRVCDSLSCQLAGSAALRAGLASGLDPEQVRVLRAPCMGRCDSAPVAEVGHYHLGHASVEGVTAAIAEGHVHAAPAASLDYPRLAEYRASGGYGLLAALEGGEVSIDDLAQMIEQAGLRGLGGAGFPTFRKWGFVRAEAGPRYCVINADEGEPGTFKDRCYLEREPHTFLEGALASAHAIEAEALYLYLRDEYPTLNDVLRECIAELEAAGLVAPGFIHLRRGAGAYICGEESALIESLEGKPGKPRQRPPFVAQCGLFGRPTLVNNVETVYWIARLHREGHAPYVAAGRQGRQGLRSFSLSGRVRRPGMYLAPAGITLNELVEEHGGGMAEGHRLRAYLPGGASGGILPASKADLPLDFDTLQAYGCFIGSAAVVVLSDQDDLAAVARNLMSFFMDESCGQCTPCRVGTRQMLAALSGDEWDEALLARLSQVMMDASICGLGQAAPNPVLGLLKDFRETLASSGVRLIATSHAADATGGEA</sequence>
<dbReference type="PROSITE" id="PS00644">
    <property type="entry name" value="COMPLEX1_51K_1"/>
    <property type="match status" value="1"/>
</dbReference>
<gene>
    <name evidence="12" type="ORF">Q4535_11815</name>
</gene>
<feature type="region of interest" description="Disordered" evidence="10">
    <location>
        <begin position="1"/>
        <end position="21"/>
    </location>
</feature>
<dbReference type="Pfam" id="PF01512">
    <property type="entry name" value="Complex1_51K"/>
    <property type="match status" value="1"/>
</dbReference>